<name>A0AAV7SJ66_PLEWA</name>
<keyword evidence="2" id="KW-1185">Reference proteome</keyword>
<dbReference type="AlphaFoldDB" id="A0AAV7SJ66"/>
<accession>A0AAV7SJ66</accession>
<protein>
    <submittedName>
        <fullName evidence="1">Uncharacterized protein</fullName>
    </submittedName>
</protein>
<sequence>MCSGQCASGTGGERLRCDGPAITRPVSAAALTPGWRGPGCRQLPACSGFPYLPRACLPLVRYCLKCRGLVFVSDNAALSMSLAKLLFKVILQSRRIIQYLISRFTLLCP</sequence>
<reference evidence="1" key="1">
    <citation type="journal article" date="2022" name="bioRxiv">
        <title>Sequencing and chromosome-scale assembly of the giantPleurodeles waltlgenome.</title>
        <authorList>
            <person name="Brown T."/>
            <person name="Elewa A."/>
            <person name="Iarovenko S."/>
            <person name="Subramanian E."/>
            <person name="Araus A.J."/>
            <person name="Petzold A."/>
            <person name="Susuki M."/>
            <person name="Suzuki K.-i.T."/>
            <person name="Hayashi T."/>
            <person name="Toyoda A."/>
            <person name="Oliveira C."/>
            <person name="Osipova E."/>
            <person name="Leigh N.D."/>
            <person name="Simon A."/>
            <person name="Yun M.H."/>
        </authorList>
    </citation>
    <scope>NUCLEOTIDE SEQUENCE</scope>
    <source>
        <strain evidence="1">20211129_DDA</strain>
        <tissue evidence="1">Liver</tissue>
    </source>
</reference>
<evidence type="ECO:0000313" key="2">
    <source>
        <dbReference type="Proteomes" id="UP001066276"/>
    </source>
</evidence>
<dbReference type="Proteomes" id="UP001066276">
    <property type="component" value="Chromosome 4_2"/>
</dbReference>
<gene>
    <name evidence="1" type="ORF">NDU88_004582</name>
</gene>
<organism evidence="1 2">
    <name type="scientific">Pleurodeles waltl</name>
    <name type="common">Iberian ribbed newt</name>
    <dbReference type="NCBI Taxonomy" id="8319"/>
    <lineage>
        <taxon>Eukaryota</taxon>
        <taxon>Metazoa</taxon>
        <taxon>Chordata</taxon>
        <taxon>Craniata</taxon>
        <taxon>Vertebrata</taxon>
        <taxon>Euteleostomi</taxon>
        <taxon>Amphibia</taxon>
        <taxon>Batrachia</taxon>
        <taxon>Caudata</taxon>
        <taxon>Salamandroidea</taxon>
        <taxon>Salamandridae</taxon>
        <taxon>Pleurodelinae</taxon>
        <taxon>Pleurodeles</taxon>
    </lineage>
</organism>
<dbReference type="EMBL" id="JANPWB010000008">
    <property type="protein sequence ID" value="KAJ1164137.1"/>
    <property type="molecule type" value="Genomic_DNA"/>
</dbReference>
<comment type="caution">
    <text evidence="1">The sequence shown here is derived from an EMBL/GenBank/DDBJ whole genome shotgun (WGS) entry which is preliminary data.</text>
</comment>
<proteinExistence type="predicted"/>
<evidence type="ECO:0000313" key="1">
    <source>
        <dbReference type="EMBL" id="KAJ1164137.1"/>
    </source>
</evidence>